<evidence type="ECO:0000313" key="9">
    <source>
        <dbReference type="EMBL" id="WGM61085.1"/>
    </source>
</evidence>
<dbReference type="GO" id="GO:0042597">
    <property type="term" value="C:periplasmic space"/>
    <property type="evidence" value="ECO:0007669"/>
    <property type="project" value="UniProtKB-SubCell"/>
</dbReference>
<comment type="function">
    <text evidence="7">Part of a binding-protein-dependent transport system for a sugar.</text>
</comment>
<dbReference type="InterPro" id="IPR050490">
    <property type="entry name" value="Bact_solute-bd_prot1"/>
</dbReference>
<organism evidence="9 10">
    <name type="scientific">Agrobacterium tumefaciens</name>
    <dbReference type="NCBI Taxonomy" id="358"/>
    <lineage>
        <taxon>Bacteria</taxon>
        <taxon>Pseudomonadati</taxon>
        <taxon>Pseudomonadota</taxon>
        <taxon>Alphaproteobacteria</taxon>
        <taxon>Hyphomicrobiales</taxon>
        <taxon>Rhizobiaceae</taxon>
        <taxon>Rhizobium/Agrobacterium group</taxon>
        <taxon>Agrobacterium</taxon>
        <taxon>Agrobacterium tumefaciens complex</taxon>
    </lineage>
</organism>
<evidence type="ECO:0000256" key="7">
    <source>
        <dbReference type="ARBA" id="ARBA00049629"/>
    </source>
</evidence>
<reference evidence="9" key="1">
    <citation type="submission" date="2019-04" db="EMBL/GenBank/DDBJ databases">
        <authorList>
            <person name="Chiang H.-Y."/>
            <person name="Huang Y.-Y."/>
            <person name="Chou L."/>
            <person name="Lai E.-M."/>
            <person name="Kuo C.-H."/>
        </authorList>
    </citation>
    <scope>NUCLEOTIDE SEQUENCE</scope>
    <source>
        <strain evidence="9">CFBP5506</strain>
    </source>
</reference>
<dbReference type="Pfam" id="PF01547">
    <property type="entry name" value="SBP_bac_1"/>
    <property type="match status" value="1"/>
</dbReference>
<dbReference type="Proteomes" id="UP000305410">
    <property type="component" value="Chromosome Linear"/>
</dbReference>
<dbReference type="PANTHER" id="PTHR43649:SF28">
    <property type="entry name" value="BINDING PROTEIN COMPONENT OF ABC SUGAR TRANSPORTER-RELATED"/>
    <property type="match status" value="1"/>
</dbReference>
<keyword evidence="3" id="KW-0813">Transport</keyword>
<dbReference type="SUPFAM" id="SSF53850">
    <property type="entry name" value="Periplasmic binding protein-like II"/>
    <property type="match status" value="1"/>
</dbReference>
<name>A0AAF0GZF9_AGRTU</name>
<protein>
    <recommendedName>
        <fullName evidence="8">Probable sugar-binding periplasmic protein</fullName>
    </recommendedName>
</protein>
<keyword evidence="4" id="KW-0762">Sugar transport</keyword>
<gene>
    <name evidence="9" type="ORF">CFBP5506_15490</name>
</gene>
<proteinExistence type="inferred from homology"/>
<sequence length="443" mass="48012">MVGLSLIKSLRYERGNLCINRFKFGYDDAEEVHVKHWLYATVAVLGLNTVNAANATELEVTHWWTSGSEAAAVRVLAEAFNATGNVWKDGAIAGAGGVARPLITSRITGGDPMGATQFTHGKAMKELVQAGLMRDVTDLAKREGWLDKIHPQSLLEDCTYEGRVYCVPSNIHSQQWLWLGHKAFERAGLPVPKNWNEFVAAAPALEEKGIVPLAAGRQPWQIQLLFNVLMVSIGGPEIFEKVYGDKNTDLAAGPEVAKVFAAAADARRLSKKSNVQEWNTAAQMVIDGRAAGQIMGDWVQGEFEQAGLTAGKDYDCLAGLGVHPYITTAGDAFYFPKVKSKDIEAAQEALASTIVDASVQVKFNLIKGALPVRSDIEVKEASVCMKKGLDILAKGQVIRSVNSLLSPDSVGRITDLVVEFFSDDSFTAERAQSEFVAIITDAD</sequence>
<dbReference type="Gene3D" id="3.40.190.10">
    <property type="entry name" value="Periplasmic binding protein-like II"/>
    <property type="match status" value="2"/>
</dbReference>
<dbReference type="EMBL" id="CP122963">
    <property type="protein sequence ID" value="WGM61085.1"/>
    <property type="molecule type" value="Genomic_DNA"/>
</dbReference>
<keyword evidence="6" id="KW-0574">Periplasm</keyword>
<comment type="similarity">
    <text evidence="2">Belongs to the bacterial solute-binding protein 1 family.</text>
</comment>
<evidence type="ECO:0000256" key="1">
    <source>
        <dbReference type="ARBA" id="ARBA00004418"/>
    </source>
</evidence>
<dbReference type="PANTHER" id="PTHR43649">
    <property type="entry name" value="ARABINOSE-BINDING PROTEIN-RELATED"/>
    <property type="match status" value="1"/>
</dbReference>
<accession>A0AAF0GZF9</accession>
<dbReference type="RefSeq" id="WP_080794104.1">
    <property type="nucleotide sequence ID" value="NZ_CP122963.1"/>
</dbReference>
<evidence type="ECO:0000256" key="5">
    <source>
        <dbReference type="ARBA" id="ARBA00022729"/>
    </source>
</evidence>
<dbReference type="AlphaFoldDB" id="A0AAF0GZF9"/>
<comment type="subcellular location">
    <subcellularLocation>
        <location evidence="1">Periplasm</location>
    </subcellularLocation>
</comment>
<evidence type="ECO:0000313" key="10">
    <source>
        <dbReference type="Proteomes" id="UP000305410"/>
    </source>
</evidence>
<evidence type="ECO:0000256" key="3">
    <source>
        <dbReference type="ARBA" id="ARBA00022448"/>
    </source>
</evidence>
<evidence type="ECO:0000256" key="6">
    <source>
        <dbReference type="ARBA" id="ARBA00022764"/>
    </source>
</evidence>
<evidence type="ECO:0000256" key="2">
    <source>
        <dbReference type="ARBA" id="ARBA00008520"/>
    </source>
</evidence>
<evidence type="ECO:0000256" key="4">
    <source>
        <dbReference type="ARBA" id="ARBA00022597"/>
    </source>
</evidence>
<reference evidence="9" key="2">
    <citation type="submission" date="2023-04" db="EMBL/GenBank/DDBJ databases">
        <title>Complete genome sequence of Agrobacterium salinitolerans CFBP5506.</title>
        <authorList>
            <person name="Yen H.-C."/>
            <person name="Yan X.-H."/>
            <person name="Lai E.-M."/>
            <person name="Kuo C.-H."/>
        </authorList>
    </citation>
    <scope>NUCLEOTIDE SEQUENCE</scope>
    <source>
        <strain evidence="9">CFBP5506</strain>
    </source>
</reference>
<dbReference type="InterPro" id="IPR006059">
    <property type="entry name" value="SBP"/>
</dbReference>
<keyword evidence="5" id="KW-0732">Signal</keyword>
<evidence type="ECO:0000256" key="8">
    <source>
        <dbReference type="ARBA" id="ARBA00049753"/>
    </source>
</evidence>